<dbReference type="RefSeq" id="XP_065670772.1">
    <property type="nucleotide sequence ID" value="XM_065814700.1"/>
</dbReference>
<keyword evidence="2" id="KW-0732">Signal</keyword>
<feature type="region of interest" description="Disordered" evidence="1">
    <location>
        <begin position="107"/>
        <end position="251"/>
    </location>
</feature>
<feature type="chain" id="PRO_5045703845" evidence="2">
    <location>
        <begin position="19"/>
        <end position="260"/>
    </location>
</feature>
<dbReference type="GeneID" id="124816331"/>
<accession>A0ABM4D8X6</accession>
<evidence type="ECO:0000313" key="3">
    <source>
        <dbReference type="Proteomes" id="UP001652625"/>
    </source>
</evidence>
<gene>
    <name evidence="4" type="primary">LOC124816331</name>
</gene>
<name>A0ABM4D8X6_HYDVU</name>
<dbReference type="Proteomes" id="UP001652625">
    <property type="component" value="Chromosome 12"/>
</dbReference>
<protein>
    <submittedName>
        <fullName evidence="4">Uncharacterized protein LOC124816331</fullName>
    </submittedName>
</protein>
<evidence type="ECO:0000256" key="2">
    <source>
        <dbReference type="SAM" id="SignalP"/>
    </source>
</evidence>
<reference evidence="4" key="1">
    <citation type="submission" date="2025-08" db="UniProtKB">
        <authorList>
            <consortium name="RefSeq"/>
        </authorList>
    </citation>
    <scope>IDENTIFICATION</scope>
</reference>
<evidence type="ECO:0000313" key="4">
    <source>
        <dbReference type="RefSeq" id="XP_065670772.1"/>
    </source>
</evidence>
<sequence>MLFIQTLLMFCFLFQTEQYAIENNSVNNSYISLHSEVAPTSSPAVAVLGKKICDCDIHEKCYVKLCNQKNEVDSNLKYKTTLDDLKRLFTSELHSLKFEMDLKLTIDKPNKRDQLPPDARGDQSPPDARGDQLPPDARGDQLPPNARGDQLPPDARGDQLPPDARGDQSPPNARGDQLPPDARGDQSPPDARGDQLPPDARGDQLPPDARGDQLPPDARGDQLPPDARGDQLPPDGRGDHKTNKNRENTLEKRIQWLLSL</sequence>
<keyword evidence="3" id="KW-1185">Reference proteome</keyword>
<feature type="signal peptide" evidence="2">
    <location>
        <begin position="1"/>
        <end position="18"/>
    </location>
</feature>
<proteinExistence type="predicted"/>
<evidence type="ECO:0000256" key="1">
    <source>
        <dbReference type="SAM" id="MobiDB-lite"/>
    </source>
</evidence>
<feature type="compositionally biased region" description="Basic and acidic residues" evidence="1">
    <location>
        <begin position="236"/>
        <end position="251"/>
    </location>
</feature>
<feature type="compositionally biased region" description="Basic and acidic residues" evidence="1">
    <location>
        <begin position="107"/>
        <end position="121"/>
    </location>
</feature>
<organism evidence="3 4">
    <name type="scientific">Hydra vulgaris</name>
    <name type="common">Hydra</name>
    <name type="synonym">Hydra attenuata</name>
    <dbReference type="NCBI Taxonomy" id="6087"/>
    <lineage>
        <taxon>Eukaryota</taxon>
        <taxon>Metazoa</taxon>
        <taxon>Cnidaria</taxon>
        <taxon>Hydrozoa</taxon>
        <taxon>Hydroidolina</taxon>
        <taxon>Anthoathecata</taxon>
        <taxon>Aplanulata</taxon>
        <taxon>Hydridae</taxon>
        <taxon>Hydra</taxon>
    </lineage>
</organism>